<sequence>NSGSPGKKVEYDGSEETEEDRRSLEITKQAVKILSEIYNIINPENNRESNSDVRVIHTSSKRKNSIYNHSLYQGDILLESNDALELIAEAKTIAEEKHVNINHINTEIEIDGKRVEFSTKDTSNNNGE</sequence>
<protein>
    <submittedName>
        <fullName evidence="3">DUF2188 domain-containing protein</fullName>
    </submittedName>
</protein>
<dbReference type="WBParaSite" id="SPAL_0001363900.1">
    <property type="protein sequence ID" value="SPAL_0001363900.1"/>
    <property type="gene ID" value="SPAL_0001363900"/>
</dbReference>
<feature type="region of interest" description="Disordered" evidence="1">
    <location>
        <begin position="1"/>
        <end position="23"/>
    </location>
</feature>
<evidence type="ECO:0000313" key="3">
    <source>
        <dbReference type="WBParaSite" id="SPAL_0001363900.1"/>
    </source>
</evidence>
<evidence type="ECO:0000313" key="2">
    <source>
        <dbReference type="Proteomes" id="UP000046392"/>
    </source>
</evidence>
<evidence type="ECO:0000256" key="1">
    <source>
        <dbReference type="SAM" id="MobiDB-lite"/>
    </source>
</evidence>
<dbReference type="Proteomes" id="UP000046392">
    <property type="component" value="Unplaced"/>
</dbReference>
<accession>A0A0N5C6S4</accession>
<name>A0A0N5C6S4_STREA</name>
<organism evidence="2 3">
    <name type="scientific">Strongyloides papillosus</name>
    <name type="common">Intestinal threadworm</name>
    <dbReference type="NCBI Taxonomy" id="174720"/>
    <lineage>
        <taxon>Eukaryota</taxon>
        <taxon>Metazoa</taxon>
        <taxon>Ecdysozoa</taxon>
        <taxon>Nematoda</taxon>
        <taxon>Chromadorea</taxon>
        <taxon>Rhabditida</taxon>
        <taxon>Tylenchina</taxon>
        <taxon>Panagrolaimomorpha</taxon>
        <taxon>Strongyloidoidea</taxon>
        <taxon>Strongyloididae</taxon>
        <taxon>Strongyloides</taxon>
    </lineage>
</organism>
<keyword evidence="2" id="KW-1185">Reference proteome</keyword>
<proteinExistence type="predicted"/>
<reference evidence="3" key="1">
    <citation type="submission" date="2017-02" db="UniProtKB">
        <authorList>
            <consortium name="WormBaseParasite"/>
        </authorList>
    </citation>
    <scope>IDENTIFICATION</scope>
</reference>
<dbReference type="AlphaFoldDB" id="A0A0N5C6S4"/>